<feature type="compositionally biased region" description="Polar residues" evidence="1">
    <location>
        <begin position="915"/>
        <end position="929"/>
    </location>
</feature>
<keyword evidence="3" id="KW-1185">Reference proteome</keyword>
<dbReference type="Proteomes" id="UP001295423">
    <property type="component" value="Unassembled WGS sequence"/>
</dbReference>
<feature type="region of interest" description="Disordered" evidence="1">
    <location>
        <begin position="363"/>
        <end position="384"/>
    </location>
</feature>
<name>A0AAD2FVG9_9STRA</name>
<feature type="region of interest" description="Disordered" evidence="1">
    <location>
        <begin position="705"/>
        <end position="729"/>
    </location>
</feature>
<feature type="compositionally biased region" description="Pro residues" evidence="1">
    <location>
        <begin position="10"/>
        <end position="19"/>
    </location>
</feature>
<feature type="compositionally biased region" description="Basic and acidic residues" evidence="1">
    <location>
        <begin position="363"/>
        <end position="376"/>
    </location>
</feature>
<feature type="compositionally biased region" description="Basic and acidic residues" evidence="1">
    <location>
        <begin position="34"/>
        <end position="44"/>
    </location>
</feature>
<feature type="compositionally biased region" description="Basic residues" evidence="1">
    <location>
        <begin position="808"/>
        <end position="818"/>
    </location>
</feature>
<feature type="region of interest" description="Disordered" evidence="1">
    <location>
        <begin position="1"/>
        <end position="61"/>
    </location>
</feature>
<sequence>MNAERRPPPLKHIPPSSPPPKERVLHSIFSPSYHTDKQGDKEEVQIGFHSPPRRSYATSTEEGPAIVGATLSTQPNNLSPMSAISAFTAGTSHWQQEKNRRRTITSTSDDALNTSVDTLKTIEMLNFKFIRSCDSPDRLERVLKVLNSTKRDSPLLLQETKDRLSTLRQTQNQQNGAYKSTRLLHQTEMRTEFESPGKEYFSSCAANISRITNGNSTLDSIDPTKTNSLNLSLSPQSVLHGVEFVDTPYGDESTSFFQPSAITETPNRNEIIAVEKRLTPIEERTGSSPVPPPPPPPPPSRPIDSHKTKEKVHGSFLQKLQNLETAKKEAEKVVENLQSQVHEANNKTKHMQTVVREMTKEKKKQHEEAEKERKTFEAQQRQATTVEKGLQERVSSLIEQLRQTEEKARLVMRAEKNIRVEREKQLSHVQHKNQELNAMLEKAKQNLESMKQRQATFRMELFRCMGLSIDEWRNSSSRDLLAELSKKMSMMSEENRNAKIEIQSRLKIAEERERLEAQLQKTIDEKKQLQEENSKLSDRIQDLAEEVESSRAYIDKLLRTSHDANQDDWETREKKYKTVIQNLRQQIRKQGSTVKLDLYKSALDDGKRKSQDLQEANKRIATLVAKVVELEKTDKTSSALGHLPSPEGKQAVRRVAESPTEYLNGETNTRSLGKPIRHIMGIEQTNDEIDMRPIPFKIDQSYEKMETKTPIQRRKSQTKTPKSHDKSVSVITQHKSPDYQNAWTKRRNKDDLLGFEVLIPAETIETSEQRTSRFKEADFNVWNDNYVESPQLNSKTSNYPSRNKFVQKHLNSGKKKNKSPLLERKERRQRQEEAKRRELLSQSKEDHTGTTLTPVSKKSTPPHLVGDENVDPAKSDCNSADFAPVSSPRKSTPRELARQAGGRRALAEKVRKMRSPSSKVRTATVQRIR</sequence>
<feature type="compositionally biased region" description="Pro residues" evidence="1">
    <location>
        <begin position="289"/>
        <end position="301"/>
    </location>
</feature>
<reference evidence="2" key="1">
    <citation type="submission" date="2023-08" db="EMBL/GenBank/DDBJ databases">
        <authorList>
            <person name="Audoor S."/>
            <person name="Bilcke G."/>
        </authorList>
    </citation>
    <scope>NUCLEOTIDE SEQUENCE</scope>
</reference>
<comment type="caution">
    <text evidence="2">The sequence shown here is derived from an EMBL/GenBank/DDBJ whole genome shotgun (WGS) entry which is preliminary data.</text>
</comment>
<protein>
    <submittedName>
        <fullName evidence="2">Uncharacterized protein</fullName>
    </submittedName>
</protein>
<evidence type="ECO:0000256" key="1">
    <source>
        <dbReference type="SAM" id="MobiDB-lite"/>
    </source>
</evidence>
<gene>
    <name evidence="2" type="ORF">CYCCA115_LOCUS14901</name>
</gene>
<feature type="compositionally biased region" description="Basic and acidic residues" evidence="1">
    <location>
        <begin position="303"/>
        <end position="312"/>
    </location>
</feature>
<feature type="region of interest" description="Disordered" evidence="1">
    <location>
        <begin position="283"/>
        <end position="312"/>
    </location>
</feature>
<evidence type="ECO:0000313" key="2">
    <source>
        <dbReference type="EMBL" id="CAJ1954309.1"/>
    </source>
</evidence>
<feature type="region of interest" description="Disordered" evidence="1">
    <location>
        <begin position="808"/>
        <end position="929"/>
    </location>
</feature>
<feature type="compositionally biased region" description="Basic and acidic residues" evidence="1">
    <location>
        <begin position="821"/>
        <end position="848"/>
    </location>
</feature>
<feature type="compositionally biased region" description="Polar residues" evidence="1">
    <location>
        <begin position="849"/>
        <end position="859"/>
    </location>
</feature>
<evidence type="ECO:0000313" key="3">
    <source>
        <dbReference type="Proteomes" id="UP001295423"/>
    </source>
</evidence>
<dbReference type="EMBL" id="CAKOGP040001869">
    <property type="protein sequence ID" value="CAJ1954309.1"/>
    <property type="molecule type" value="Genomic_DNA"/>
</dbReference>
<proteinExistence type="predicted"/>
<dbReference type="AlphaFoldDB" id="A0AAD2FVG9"/>
<accession>A0AAD2FVG9</accession>
<organism evidence="2 3">
    <name type="scientific">Cylindrotheca closterium</name>
    <dbReference type="NCBI Taxonomy" id="2856"/>
    <lineage>
        <taxon>Eukaryota</taxon>
        <taxon>Sar</taxon>
        <taxon>Stramenopiles</taxon>
        <taxon>Ochrophyta</taxon>
        <taxon>Bacillariophyta</taxon>
        <taxon>Bacillariophyceae</taxon>
        <taxon>Bacillariophycidae</taxon>
        <taxon>Bacillariales</taxon>
        <taxon>Bacillariaceae</taxon>
        <taxon>Cylindrotheca</taxon>
    </lineage>
</organism>